<evidence type="ECO:0000256" key="2">
    <source>
        <dbReference type="ARBA" id="ARBA00023125"/>
    </source>
</evidence>
<dbReference type="EMBL" id="NRRL01000005">
    <property type="protein sequence ID" value="MBK1667273.1"/>
    <property type="molecule type" value="Genomic_DNA"/>
</dbReference>
<keyword evidence="6" id="KW-1185">Reference proteome</keyword>
<dbReference type="Gene3D" id="3.40.1410.10">
    <property type="entry name" value="Chorismate lyase-like"/>
    <property type="match status" value="1"/>
</dbReference>
<dbReference type="CDD" id="cd07377">
    <property type="entry name" value="WHTH_GntR"/>
    <property type="match status" value="1"/>
</dbReference>
<name>A0ABS1DA12_9PROT</name>
<comment type="caution">
    <text evidence="5">The sequence shown here is derived from an EMBL/GenBank/DDBJ whole genome shotgun (WGS) entry which is preliminary data.</text>
</comment>
<organism evidence="5 6">
    <name type="scientific">Rhodovibrio sodomensis</name>
    <dbReference type="NCBI Taxonomy" id="1088"/>
    <lineage>
        <taxon>Bacteria</taxon>
        <taxon>Pseudomonadati</taxon>
        <taxon>Pseudomonadota</taxon>
        <taxon>Alphaproteobacteria</taxon>
        <taxon>Rhodospirillales</taxon>
        <taxon>Rhodovibrionaceae</taxon>
        <taxon>Rhodovibrio</taxon>
    </lineage>
</organism>
<evidence type="ECO:0000256" key="1">
    <source>
        <dbReference type="ARBA" id="ARBA00023015"/>
    </source>
</evidence>
<dbReference type="Proteomes" id="UP001296873">
    <property type="component" value="Unassembled WGS sequence"/>
</dbReference>
<evidence type="ECO:0000256" key="3">
    <source>
        <dbReference type="ARBA" id="ARBA00023163"/>
    </source>
</evidence>
<evidence type="ECO:0000313" key="5">
    <source>
        <dbReference type="EMBL" id="MBK1667273.1"/>
    </source>
</evidence>
<keyword evidence="1" id="KW-0805">Transcription regulation</keyword>
<accession>A0ABS1DA12</accession>
<dbReference type="NCBIfam" id="TIGR02325">
    <property type="entry name" value="C_P_lyase_phnF"/>
    <property type="match status" value="1"/>
</dbReference>
<dbReference type="InterPro" id="IPR011663">
    <property type="entry name" value="UTRA"/>
</dbReference>
<dbReference type="PRINTS" id="PR00035">
    <property type="entry name" value="HTHGNTR"/>
</dbReference>
<dbReference type="InterPro" id="IPR028978">
    <property type="entry name" value="Chorismate_lyase_/UTRA_dom_sf"/>
</dbReference>
<evidence type="ECO:0000259" key="4">
    <source>
        <dbReference type="PROSITE" id="PS50949"/>
    </source>
</evidence>
<dbReference type="SMART" id="SM00345">
    <property type="entry name" value="HTH_GNTR"/>
    <property type="match status" value="1"/>
</dbReference>
<proteinExistence type="predicted"/>
<dbReference type="InterPro" id="IPR036390">
    <property type="entry name" value="WH_DNA-bd_sf"/>
</dbReference>
<dbReference type="SUPFAM" id="SSF46785">
    <property type="entry name" value="Winged helix' DNA-binding domain"/>
    <property type="match status" value="1"/>
</dbReference>
<dbReference type="Gene3D" id="1.10.10.10">
    <property type="entry name" value="Winged helix-like DNA-binding domain superfamily/Winged helix DNA-binding domain"/>
    <property type="match status" value="1"/>
</dbReference>
<dbReference type="Pfam" id="PF00392">
    <property type="entry name" value="GntR"/>
    <property type="match status" value="1"/>
</dbReference>
<evidence type="ECO:0000313" key="6">
    <source>
        <dbReference type="Proteomes" id="UP001296873"/>
    </source>
</evidence>
<dbReference type="Pfam" id="PF07702">
    <property type="entry name" value="UTRA"/>
    <property type="match status" value="1"/>
</dbReference>
<gene>
    <name evidence="5" type="primary">phnF</name>
    <name evidence="5" type="ORF">CKO28_04345</name>
</gene>
<sequence length="241" mass="26389">MTDIERRGGLAIWRQIARDLEGQVADGTLPPGGQLPTEAALAQRYGVNRHTVRRAVADLEDRAIVTVAQGRGTFVCTDLIDYRLSRRTRFSENIRRNKQTPGGKLLAAATVSADRAVAERLAIPVGASVQRLDSLRTADNVPINLSHQHFPGDRFPGLAEAVERHGAITPALAEFGVGDYTRRETRLSARPASRREARLLQLAEGAPVLVTENLNVDLDGRPIEFSQTLYAADRVQLTVEP</sequence>
<keyword evidence="2" id="KW-0238">DNA-binding</keyword>
<reference evidence="5 6" key="1">
    <citation type="journal article" date="2020" name="Microorganisms">
        <title>Osmotic Adaptation and Compatible Solute Biosynthesis of Phototrophic Bacteria as Revealed from Genome Analyses.</title>
        <authorList>
            <person name="Imhoff J.F."/>
            <person name="Rahn T."/>
            <person name="Kunzel S."/>
            <person name="Keller A."/>
            <person name="Neulinger S.C."/>
        </authorList>
    </citation>
    <scope>NUCLEOTIDE SEQUENCE [LARGE SCALE GENOMIC DNA]</scope>
    <source>
        <strain evidence="5 6">DSM 9895</strain>
    </source>
</reference>
<dbReference type="InterPro" id="IPR012702">
    <property type="entry name" value="CP_lyase_PhnF"/>
</dbReference>
<dbReference type="PROSITE" id="PS50949">
    <property type="entry name" value="HTH_GNTR"/>
    <property type="match status" value="1"/>
</dbReference>
<protein>
    <submittedName>
        <fullName evidence="5">Phosphonate metabolism transcriptional regulator PhnF</fullName>
    </submittedName>
</protein>
<dbReference type="InterPro" id="IPR036388">
    <property type="entry name" value="WH-like_DNA-bd_sf"/>
</dbReference>
<dbReference type="PANTHER" id="PTHR44846:SF1">
    <property type="entry name" value="MANNOSYL-D-GLYCERATE TRANSPORT_METABOLISM SYSTEM REPRESSOR MNGR-RELATED"/>
    <property type="match status" value="1"/>
</dbReference>
<dbReference type="SMART" id="SM00866">
    <property type="entry name" value="UTRA"/>
    <property type="match status" value="1"/>
</dbReference>
<feature type="domain" description="HTH gntR-type" evidence="4">
    <location>
        <begin position="10"/>
        <end position="78"/>
    </location>
</feature>
<keyword evidence="3" id="KW-0804">Transcription</keyword>
<dbReference type="InterPro" id="IPR050679">
    <property type="entry name" value="Bact_HTH_transcr_reg"/>
</dbReference>
<dbReference type="RefSeq" id="WP_200339338.1">
    <property type="nucleotide sequence ID" value="NZ_NRRL01000005.1"/>
</dbReference>
<dbReference type="PANTHER" id="PTHR44846">
    <property type="entry name" value="MANNOSYL-D-GLYCERATE TRANSPORT/METABOLISM SYSTEM REPRESSOR MNGR-RELATED"/>
    <property type="match status" value="1"/>
</dbReference>
<dbReference type="SUPFAM" id="SSF64288">
    <property type="entry name" value="Chorismate lyase-like"/>
    <property type="match status" value="1"/>
</dbReference>
<dbReference type="InterPro" id="IPR000524">
    <property type="entry name" value="Tscrpt_reg_HTH_GntR"/>
</dbReference>